<dbReference type="GO" id="GO:0030247">
    <property type="term" value="F:polysaccharide binding"/>
    <property type="evidence" value="ECO:0007669"/>
    <property type="project" value="InterPro"/>
</dbReference>
<feature type="transmembrane region" description="Helical" evidence="13">
    <location>
        <begin position="266"/>
        <end position="294"/>
    </location>
</feature>
<accession>A0AAD7LJW5</accession>
<evidence type="ECO:0000313" key="17">
    <source>
        <dbReference type="Proteomes" id="UP001163823"/>
    </source>
</evidence>
<reference evidence="16" key="1">
    <citation type="journal article" date="2023" name="Science">
        <title>Elucidation of the pathway for biosynthesis of saponin adjuvants from the soapbark tree.</title>
        <authorList>
            <person name="Reed J."/>
            <person name="Orme A."/>
            <person name="El-Demerdash A."/>
            <person name="Owen C."/>
            <person name="Martin L.B.B."/>
            <person name="Misra R.C."/>
            <person name="Kikuchi S."/>
            <person name="Rejzek M."/>
            <person name="Martin A.C."/>
            <person name="Harkess A."/>
            <person name="Leebens-Mack J."/>
            <person name="Louveau T."/>
            <person name="Stephenson M.J."/>
            <person name="Osbourn A."/>
        </authorList>
    </citation>
    <scope>NUCLEOTIDE SEQUENCE</scope>
    <source>
        <strain evidence="16">S10</strain>
    </source>
</reference>
<evidence type="ECO:0000259" key="15">
    <source>
        <dbReference type="PROSITE" id="PS50011"/>
    </source>
</evidence>
<keyword evidence="11" id="KW-0325">Glycoprotein</keyword>
<dbReference type="EMBL" id="JARAOO010000008">
    <property type="protein sequence ID" value="KAJ7959317.1"/>
    <property type="molecule type" value="Genomic_DNA"/>
</dbReference>
<dbReference type="InterPro" id="IPR011009">
    <property type="entry name" value="Kinase-like_dom_sf"/>
</dbReference>
<evidence type="ECO:0000256" key="14">
    <source>
        <dbReference type="SAM" id="SignalP"/>
    </source>
</evidence>
<comment type="subcellular location">
    <subcellularLocation>
        <location evidence="1">Membrane</location>
        <topology evidence="1">Single-pass type I membrane protein</topology>
    </subcellularLocation>
</comment>
<dbReference type="Pfam" id="PF07714">
    <property type="entry name" value="PK_Tyr_Ser-Thr"/>
    <property type="match status" value="1"/>
</dbReference>
<evidence type="ECO:0000256" key="5">
    <source>
        <dbReference type="ARBA" id="ARBA00022729"/>
    </source>
</evidence>
<comment type="caution">
    <text evidence="16">The sequence shown here is derived from an EMBL/GenBank/DDBJ whole genome shotgun (WGS) entry which is preliminary data.</text>
</comment>
<gene>
    <name evidence="16" type="ORF">O6P43_019911</name>
</gene>
<dbReference type="GO" id="GO:0004674">
    <property type="term" value="F:protein serine/threonine kinase activity"/>
    <property type="evidence" value="ECO:0007669"/>
    <property type="project" value="UniProtKB-KW"/>
</dbReference>
<dbReference type="Gene3D" id="3.30.200.20">
    <property type="entry name" value="Phosphorylase Kinase, domain 1"/>
    <property type="match status" value="1"/>
</dbReference>
<evidence type="ECO:0000256" key="7">
    <source>
        <dbReference type="ARBA" id="ARBA00022777"/>
    </source>
</evidence>
<dbReference type="Gene3D" id="1.10.510.10">
    <property type="entry name" value="Transferase(Phosphotransferase) domain 1"/>
    <property type="match status" value="1"/>
</dbReference>
<feature type="binding site" evidence="12">
    <location>
        <position position="360"/>
    </location>
    <ligand>
        <name>ATP</name>
        <dbReference type="ChEBI" id="CHEBI:30616"/>
    </ligand>
</feature>
<dbReference type="KEGG" id="qsa:O6P43_019911"/>
<dbReference type="Pfam" id="PF13947">
    <property type="entry name" value="GUB_WAK_bind"/>
    <property type="match status" value="1"/>
</dbReference>
<evidence type="ECO:0000313" key="16">
    <source>
        <dbReference type="EMBL" id="KAJ7959317.1"/>
    </source>
</evidence>
<dbReference type="GO" id="GO:0016020">
    <property type="term" value="C:membrane"/>
    <property type="evidence" value="ECO:0007669"/>
    <property type="project" value="UniProtKB-SubCell"/>
</dbReference>
<evidence type="ECO:0000256" key="1">
    <source>
        <dbReference type="ARBA" id="ARBA00004479"/>
    </source>
</evidence>
<dbReference type="InterPro" id="IPR045874">
    <property type="entry name" value="LRK10/LRL21-25-like"/>
</dbReference>
<dbReference type="FunFam" id="1.10.510.10:FF:000590">
    <property type="entry name" value="PR5-like receptor kinase"/>
    <property type="match status" value="1"/>
</dbReference>
<keyword evidence="2" id="KW-0723">Serine/threonine-protein kinase</keyword>
<proteinExistence type="predicted"/>
<keyword evidence="9 13" id="KW-1133">Transmembrane helix</keyword>
<dbReference type="InterPro" id="IPR017441">
    <property type="entry name" value="Protein_kinase_ATP_BS"/>
</dbReference>
<keyword evidence="5 14" id="KW-0732">Signal</keyword>
<keyword evidence="3" id="KW-0808">Transferase</keyword>
<feature type="signal peptide" evidence="14">
    <location>
        <begin position="1"/>
        <end position="24"/>
    </location>
</feature>
<evidence type="ECO:0000256" key="8">
    <source>
        <dbReference type="ARBA" id="ARBA00022840"/>
    </source>
</evidence>
<dbReference type="Proteomes" id="UP001163823">
    <property type="component" value="Chromosome 8"/>
</dbReference>
<evidence type="ECO:0000256" key="6">
    <source>
        <dbReference type="ARBA" id="ARBA00022741"/>
    </source>
</evidence>
<keyword evidence="7 16" id="KW-0418">Kinase</keyword>
<keyword evidence="4 13" id="KW-0812">Transmembrane</keyword>
<dbReference type="AlphaFoldDB" id="A0AAD7LJW5"/>
<evidence type="ECO:0000256" key="11">
    <source>
        <dbReference type="ARBA" id="ARBA00023180"/>
    </source>
</evidence>
<evidence type="ECO:0000256" key="12">
    <source>
        <dbReference type="PROSITE-ProRule" id="PRU10141"/>
    </source>
</evidence>
<keyword evidence="6 12" id="KW-0547">Nucleotide-binding</keyword>
<dbReference type="PANTHER" id="PTHR27009">
    <property type="entry name" value="RUST RESISTANCE KINASE LR10-RELATED"/>
    <property type="match status" value="1"/>
</dbReference>
<dbReference type="GO" id="GO:0005524">
    <property type="term" value="F:ATP binding"/>
    <property type="evidence" value="ECO:0007669"/>
    <property type="project" value="UniProtKB-UniRule"/>
</dbReference>
<dbReference type="InterPro" id="IPR001245">
    <property type="entry name" value="Ser-Thr/Tyr_kinase_cat_dom"/>
</dbReference>
<dbReference type="PROSITE" id="PS00107">
    <property type="entry name" value="PROTEIN_KINASE_ATP"/>
    <property type="match status" value="1"/>
</dbReference>
<organism evidence="16 17">
    <name type="scientific">Quillaja saponaria</name>
    <name type="common">Soap bark tree</name>
    <dbReference type="NCBI Taxonomy" id="32244"/>
    <lineage>
        <taxon>Eukaryota</taxon>
        <taxon>Viridiplantae</taxon>
        <taxon>Streptophyta</taxon>
        <taxon>Embryophyta</taxon>
        <taxon>Tracheophyta</taxon>
        <taxon>Spermatophyta</taxon>
        <taxon>Magnoliopsida</taxon>
        <taxon>eudicotyledons</taxon>
        <taxon>Gunneridae</taxon>
        <taxon>Pentapetalae</taxon>
        <taxon>rosids</taxon>
        <taxon>fabids</taxon>
        <taxon>Fabales</taxon>
        <taxon>Quillajaceae</taxon>
        <taxon>Quillaja</taxon>
    </lineage>
</organism>
<sequence length="646" mass="73439">MIMCSSFSILLMVFMLVLFKLGKAQYECRESMCGNVSIRFPFQIKGSNPDQDHCGYPGFYLSCTHQNETVLELPASSSSSHVDMAKFFIRSIDYESQQIQAYDPENCVPRQILKLVNSSIITNFLFLPEKVPLEESSELFSEEFVSNYKTNVTFLNCSRGKGLDTLSPYCPILVIEADIDLSYENDTSFLSACTKILDFSLNSWKVFYLQNDLFLRWLKPNCITCEAHKKKCKLEMNGFSHEVEGEETECFGTLKAKANKKVRTSIILVATGVIIGSILLVLVVVVVFHIYGFYKLKEEDEARVEKFLEDYRALKPTRFSYADIKRITDQFKDKLGEGAHGTVFMGKLSNENEIHHVAVKILNKEWERDGQEFINEVRTMGKIHHVNVVRLVGYCADGSRHALVYDFLPNGSLQKFISSPDNKDSFLGWDKLLEIALDIAKGIEYLHQGCDQRILHFDIKPHNVLLDKNFIPKISDFGLAKLCCKDQSIVSMTTARGTLGYIAPEVFSRNFGNVSYKSDVYSYGMLLLEMVGGRKNTQIIEEESFQVLYPEWIHNLLADDQDIHIHIEDEGDSKIAKKLAIVGLWCIQWHPADRPSMKVVIQMLEAQADKLPVPPNPVDSTSSIRTSASVLPKRLNLELEVIQEIE</sequence>
<evidence type="ECO:0000256" key="2">
    <source>
        <dbReference type="ARBA" id="ARBA00022527"/>
    </source>
</evidence>
<keyword evidence="17" id="KW-1185">Reference proteome</keyword>
<name>A0AAD7LJW5_QUISA</name>
<dbReference type="InterPro" id="IPR008271">
    <property type="entry name" value="Ser/Thr_kinase_AS"/>
</dbReference>
<dbReference type="FunFam" id="3.30.200.20:FF:000178">
    <property type="entry name" value="serine/threonine-protein kinase PBS1-like"/>
    <property type="match status" value="1"/>
</dbReference>
<evidence type="ECO:0000256" key="3">
    <source>
        <dbReference type="ARBA" id="ARBA00022679"/>
    </source>
</evidence>
<evidence type="ECO:0000256" key="13">
    <source>
        <dbReference type="SAM" id="Phobius"/>
    </source>
</evidence>
<evidence type="ECO:0000256" key="10">
    <source>
        <dbReference type="ARBA" id="ARBA00023136"/>
    </source>
</evidence>
<dbReference type="InterPro" id="IPR025287">
    <property type="entry name" value="WAK_GUB"/>
</dbReference>
<dbReference type="PROSITE" id="PS50011">
    <property type="entry name" value="PROTEIN_KINASE_DOM"/>
    <property type="match status" value="1"/>
</dbReference>
<dbReference type="SMART" id="SM00220">
    <property type="entry name" value="S_TKc"/>
    <property type="match status" value="1"/>
</dbReference>
<evidence type="ECO:0000256" key="9">
    <source>
        <dbReference type="ARBA" id="ARBA00022989"/>
    </source>
</evidence>
<dbReference type="SUPFAM" id="SSF56112">
    <property type="entry name" value="Protein kinase-like (PK-like)"/>
    <property type="match status" value="1"/>
</dbReference>
<evidence type="ECO:0000256" key="4">
    <source>
        <dbReference type="ARBA" id="ARBA00022692"/>
    </source>
</evidence>
<dbReference type="InterPro" id="IPR000719">
    <property type="entry name" value="Prot_kinase_dom"/>
</dbReference>
<keyword evidence="8 12" id="KW-0067">ATP-binding</keyword>
<feature type="domain" description="Protein kinase" evidence="15">
    <location>
        <begin position="329"/>
        <end position="611"/>
    </location>
</feature>
<keyword evidence="10 13" id="KW-0472">Membrane</keyword>
<protein>
    <submittedName>
        <fullName evidence="16">Receptor-like protein kinase</fullName>
    </submittedName>
</protein>
<feature type="chain" id="PRO_5042030758" evidence="14">
    <location>
        <begin position="25"/>
        <end position="646"/>
    </location>
</feature>
<dbReference type="PROSITE" id="PS00108">
    <property type="entry name" value="PROTEIN_KINASE_ST"/>
    <property type="match status" value="1"/>
</dbReference>
<keyword evidence="16" id="KW-0675">Receptor</keyword>